<keyword evidence="12" id="KW-1185">Reference proteome</keyword>
<feature type="transmembrane region" description="Helical" evidence="10">
    <location>
        <begin position="40"/>
        <end position="60"/>
    </location>
</feature>
<keyword evidence="4 10" id="KW-1003">Cell membrane</keyword>
<gene>
    <name evidence="11" type="primary">fliR</name>
    <name evidence="11" type="ORF">AOC33_00210</name>
</gene>
<comment type="similarity">
    <text evidence="2 10">Belongs to the FliR/MopE/SpaR family.</text>
</comment>
<dbReference type="PANTHER" id="PTHR30065">
    <property type="entry name" value="FLAGELLAR BIOSYNTHETIC PROTEIN FLIR"/>
    <property type="match status" value="1"/>
</dbReference>
<dbReference type="AlphaFoldDB" id="A0A229FU61"/>
<keyword evidence="5 10" id="KW-0812">Transmembrane</keyword>
<sequence>MFQISSQELITLVATFIWPFSRILGLFSSAPLLSQNSFPVTTRIGLAIAMTILIMPDMSLTVTKDPLSMDGLLILINQFLIGISIGFVMRVIFAAIEMAGELIGVSMGLGFATFYNPQTQGQTIVISQFLSLLALAIFLSTNLHLVMLESFFDSFKTIPINQISLAPVAFRDLAYWGSNIFSIGLQLSLPIVTTLLIANIALGILTKAAPQLNLFGIGFPITIGVGFLMLSINMPYWSSPIINSLDMGIQMIRQATATLAT</sequence>
<dbReference type="PANTHER" id="PTHR30065:SF8">
    <property type="entry name" value="FLAGELLAR BIOSYNTHETIC PROTEIN FLIR"/>
    <property type="match status" value="1"/>
</dbReference>
<evidence type="ECO:0000256" key="4">
    <source>
        <dbReference type="ARBA" id="ARBA00022475"/>
    </source>
</evidence>
<feature type="transmembrane region" description="Helical" evidence="10">
    <location>
        <begin position="214"/>
        <end position="237"/>
    </location>
</feature>
<evidence type="ECO:0000256" key="2">
    <source>
        <dbReference type="ARBA" id="ARBA00009772"/>
    </source>
</evidence>
<comment type="function">
    <text evidence="1 10">Role in flagellar biosynthesis.</text>
</comment>
<protein>
    <recommendedName>
        <fullName evidence="3 9">Flagellar biosynthetic protein FliR</fullName>
    </recommendedName>
</protein>
<dbReference type="InterPro" id="IPR006303">
    <property type="entry name" value="FliR"/>
</dbReference>
<evidence type="ECO:0000256" key="8">
    <source>
        <dbReference type="ARBA" id="ARBA00023143"/>
    </source>
</evidence>
<comment type="caution">
    <text evidence="11">The sequence shown here is derived from an EMBL/GenBank/DDBJ whole genome shotgun (WGS) entry which is preliminary data.</text>
</comment>
<dbReference type="GO" id="GO:0009425">
    <property type="term" value="C:bacterial-type flagellum basal body"/>
    <property type="evidence" value="ECO:0007669"/>
    <property type="project" value="UniProtKB-SubCell"/>
</dbReference>
<evidence type="ECO:0000313" key="12">
    <source>
        <dbReference type="Proteomes" id="UP000215188"/>
    </source>
</evidence>
<evidence type="ECO:0000256" key="7">
    <source>
        <dbReference type="ARBA" id="ARBA00023136"/>
    </source>
</evidence>
<proteinExistence type="inferred from homology"/>
<keyword evidence="11" id="KW-0969">Cilium</keyword>
<name>A0A229FU61_9BURK</name>
<keyword evidence="8 10" id="KW-0975">Bacterial flagellum</keyword>
<keyword evidence="6 10" id="KW-1133">Transmembrane helix</keyword>
<dbReference type="Proteomes" id="UP000215188">
    <property type="component" value="Unassembled WGS sequence"/>
</dbReference>
<comment type="subcellular location">
    <subcellularLocation>
        <location evidence="10">Cell membrane</location>
        <topology evidence="10">Multi-pass membrane protein</topology>
    </subcellularLocation>
    <subcellularLocation>
        <location evidence="10">Bacterial flagellum basal body</location>
    </subcellularLocation>
</comment>
<dbReference type="GO" id="GO:0005886">
    <property type="term" value="C:plasma membrane"/>
    <property type="evidence" value="ECO:0007669"/>
    <property type="project" value="UniProtKB-SubCell"/>
</dbReference>
<dbReference type="EMBL" id="NJGG01000001">
    <property type="protein sequence ID" value="OXL15561.1"/>
    <property type="molecule type" value="Genomic_DNA"/>
</dbReference>
<feature type="transmembrane region" description="Helical" evidence="10">
    <location>
        <begin position="72"/>
        <end position="93"/>
    </location>
</feature>
<dbReference type="PRINTS" id="PR00953">
    <property type="entry name" value="TYPE3IMRPROT"/>
</dbReference>
<evidence type="ECO:0000256" key="6">
    <source>
        <dbReference type="ARBA" id="ARBA00022989"/>
    </source>
</evidence>
<dbReference type="InterPro" id="IPR002010">
    <property type="entry name" value="T3SS_IM_R"/>
</dbReference>
<evidence type="ECO:0000256" key="10">
    <source>
        <dbReference type="RuleBase" id="RU362071"/>
    </source>
</evidence>
<dbReference type="RefSeq" id="WP_089514600.1">
    <property type="nucleotide sequence ID" value="NZ_NJGG01000001.1"/>
</dbReference>
<evidence type="ECO:0000313" key="11">
    <source>
        <dbReference type="EMBL" id="OXL15561.1"/>
    </source>
</evidence>
<evidence type="ECO:0000256" key="3">
    <source>
        <dbReference type="ARBA" id="ARBA00021717"/>
    </source>
</evidence>
<evidence type="ECO:0000256" key="9">
    <source>
        <dbReference type="NCBIfam" id="TIGR01400"/>
    </source>
</evidence>
<keyword evidence="11" id="KW-0282">Flagellum</keyword>
<feature type="transmembrane region" description="Helical" evidence="10">
    <location>
        <begin position="180"/>
        <end position="202"/>
    </location>
</feature>
<keyword evidence="11" id="KW-0966">Cell projection</keyword>
<accession>A0A229FU61</accession>
<dbReference type="GO" id="GO:0044780">
    <property type="term" value="P:bacterial-type flagellum assembly"/>
    <property type="evidence" value="ECO:0007669"/>
    <property type="project" value="UniProtKB-UniRule"/>
</dbReference>
<feature type="transmembrane region" description="Helical" evidence="10">
    <location>
        <begin position="129"/>
        <end position="147"/>
    </location>
</feature>
<keyword evidence="7 10" id="KW-0472">Membrane</keyword>
<dbReference type="GO" id="GO:0006605">
    <property type="term" value="P:protein targeting"/>
    <property type="evidence" value="ECO:0007669"/>
    <property type="project" value="UniProtKB-UniRule"/>
</dbReference>
<evidence type="ECO:0000256" key="5">
    <source>
        <dbReference type="ARBA" id="ARBA00022692"/>
    </source>
</evidence>
<dbReference type="OrthoDB" id="9797790at2"/>
<evidence type="ECO:0000256" key="1">
    <source>
        <dbReference type="ARBA" id="ARBA00002578"/>
    </source>
</evidence>
<feature type="transmembrane region" description="Helical" evidence="10">
    <location>
        <begin position="9"/>
        <end position="28"/>
    </location>
</feature>
<dbReference type="Pfam" id="PF01311">
    <property type="entry name" value="Bac_export_1"/>
    <property type="match status" value="1"/>
</dbReference>
<dbReference type="NCBIfam" id="TIGR01400">
    <property type="entry name" value="fliR"/>
    <property type="match status" value="1"/>
</dbReference>
<organism evidence="11 12">
    <name type="scientific">Polynucleobacter cosmopolitanus</name>
    <dbReference type="NCBI Taxonomy" id="351345"/>
    <lineage>
        <taxon>Bacteria</taxon>
        <taxon>Pseudomonadati</taxon>
        <taxon>Pseudomonadota</taxon>
        <taxon>Betaproteobacteria</taxon>
        <taxon>Burkholderiales</taxon>
        <taxon>Burkholderiaceae</taxon>
        <taxon>Polynucleobacter</taxon>
    </lineage>
</organism>
<reference evidence="11 12" key="1">
    <citation type="submission" date="2017-06" db="EMBL/GenBank/DDBJ databases">
        <title>Reclassification of a Polynucleobacter cosmopolitanus strain isolated from tropical Lake Victoria as Polynucleobacter victoriensis comb. nov.</title>
        <authorList>
            <person name="Hahn M.W."/>
        </authorList>
    </citation>
    <scope>NUCLEOTIDE SEQUENCE [LARGE SCALE GENOMIC DNA]</scope>
    <source>
        <strain evidence="11 12">MWH-MoIso2</strain>
    </source>
</reference>